<dbReference type="InterPro" id="IPR011010">
    <property type="entry name" value="DNA_brk_join_enz"/>
</dbReference>
<dbReference type="Gene3D" id="1.10.443.10">
    <property type="entry name" value="Intergrase catalytic core"/>
    <property type="match status" value="1"/>
</dbReference>
<dbReference type="PANTHER" id="PTHR30629:SF2">
    <property type="entry name" value="PROPHAGE INTEGRASE INTS-RELATED"/>
    <property type="match status" value="1"/>
</dbReference>
<reference evidence="7" key="1">
    <citation type="journal article" date="2019" name="Int. J. Syst. Evol. Microbiol.">
        <title>The Global Catalogue of Microorganisms (GCM) 10K type strain sequencing project: providing services to taxonomists for standard genome sequencing and annotation.</title>
        <authorList>
            <consortium name="The Broad Institute Genomics Platform"/>
            <consortium name="The Broad Institute Genome Sequencing Center for Infectious Disease"/>
            <person name="Wu L."/>
            <person name="Ma J."/>
        </authorList>
    </citation>
    <scope>NUCLEOTIDE SEQUENCE [LARGE SCALE GENOMIC DNA]</scope>
    <source>
        <strain evidence="7">KCTC 52168</strain>
    </source>
</reference>
<dbReference type="Pfam" id="PF22022">
    <property type="entry name" value="Phage_int_M"/>
    <property type="match status" value="1"/>
</dbReference>
<protein>
    <submittedName>
        <fullName evidence="6">Tyrosine-type recombinase/integrase</fullName>
    </submittedName>
</protein>
<evidence type="ECO:0000256" key="1">
    <source>
        <dbReference type="ARBA" id="ARBA00008857"/>
    </source>
</evidence>
<dbReference type="InterPro" id="IPR002104">
    <property type="entry name" value="Integrase_catalytic"/>
</dbReference>
<evidence type="ECO:0000256" key="4">
    <source>
        <dbReference type="ARBA" id="ARBA00023172"/>
    </source>
</evidence>
<evidence type="ECO:0000259" key="5">
    <source>
        <dbReference type="PROSITE" id="PS51898"/>
    </source>
</evidence>
<dbReference type="Gene3D" id="1.10.150.130">
    <property type="match status" value="1"/>
</dbReference>
<keyword evidence="4" id="KW-0233">DNA recombination</keyword>
<dbReference type="InterPro" id="IPR050808">
    <property type="entry name" value="Phage_Integrase"/>
</dbReference>
<keyword evidence="3" id="KW-0238">DNA-binding</keyword>
<evidence type="ECO:0000313" key="6">
    <source>
        <dbReference type="EMBL" id="MFC3146433.1"/>
    </source>
</evidence>
<accession>A0ABV7GXP4</accession>
<keyword evidence="7" id="KW-1185">Reference proteome</keyword>
<dbReference type="InterPro" id="IPR010998">
    <property type="entry name" value="Integrase_recombinase_N"/>
</dbReference>
<evidence type="ECO:0000313" key="7">
    <source>
        <dbReference type="Proteomes" id="UP001595556"/>
    </source>
</evidence>
<dbReference type="InterPro" id="IPR053876">
    <property type="entry name" value="Phage_int_M"/>
</dbReference>
<sequence>MAKQRLIADQARAMDFEACCRMYIEAHAAGWKNAKHAQQWGNTLSAYAYPVIGRMRVEEIELPHILKVLEPIWRTKTETASRLRGRIEQVLSWATVRGYRTGLNPARWRGHLDAVLPAPAKVARTESFSAVPINDAPAVYARVRATEGMGAQALAFCILTATRSGEVRGARWAELDLDAALWTIPAERMKAGREHRVPLSTSAIELLKAVPRLTDSDLVFFSPRGKELSDATLGAVLKRLGVDATVHGFRSTFRDWAAECTSHSHEVAEMALAHTIKNKAEAAYRRGDLLEKRVALMEDWARYLGAAHG</sequence>
<evidence type="ECO:0000256" key="2">
    <source>
        <dbReference type="ARBA" id="ARBA00022908"/>
    </source>
</evidence>
<dbReference type="SUPFAM" id="SSF56349">
    <property type="entry name" value="DNA breaking-rejoining enzymes"/>
    <property type="match status" value="1"/>
</dbReference>
<dbReference type="Pfam" id="PF00589">
    <property type="entry name" value="Phage_integrase"/>
    <property type="match status" value="1"/>
</dbReference>
<dbReference type="CDD" id="cd00801">
    <property type="entry name" value="INT_P4_C"/>
    <property type="match status" value="1"/>
</dbReference>
<feature type="domain" description="Tyr recombinase" evidence="5">
    <location>
        <begin position="115"/>
        <end position="297"/>
    </location>
</feature>
<dbReference type="PANTHER" id="PTHR30629">
    <property type="entry name" value="PROPHAGE INTEGRASE"/>
    <property type="match status" value="1"/>
</dbReference>
<dbReference type="PROSITE" id="PS51898">
    <property type="entry name" value="TYR_RECOMBINASE"/>
    <property type="match status" value="1"/>
</dbReference>
<dbReference type="EMBL" id="JBHRTI010000003">
    <property type="protein sequence ID" value="MFC3146433.1"/>
    <property type="molecule type" value="Genomic_DNA"/>
</dbReference>
<gene>
    <name evidence="6" type="ORF">ACFOEN_02115</name>
</gene>
<comment type="similarity">
    <text evidence="1">Belongs to the 'phage' integrase family.</text>
</comment>
<proteinExistence type="inferred from homology"/>
<organism evidence="6 7">
    <name type="scientific">Piscinibacterium candidicorallinum</name>
    <dbReference type="NCBI Taxonomy" id="1793872"/>
    <lineage>
        <taxon>Bacteria</taxon>
        <taxon>Pseudomonadati</taxon>
        <taxon>Pseudomonadota</taxon>
        <taxon>Betaproteobacteria</taxon>
        <taxon>Burkholderiales</taxon>
        <taxon>Piscinibacterium</taxon>
    </lineage>
</organism>
<dbReference type="Proteomes" id="UP001595556">
    <property type="component" value="Unassembled WGS sequence"/>
</dbReference>
<comment type="caution">
    <text evidence="6">The sequence shown here is derived from an EMBL/GenBank/DDBJ whole genome shotgun (WGS) entry which is preliminary data.</text>
</comment>
<dbReference type="InterPro" id="IPR013762">
    <property type="entry name" value="Integrase-like_cat_sf"/>
</dbReference>
<name>A0ABV7GXP4_9BURK</name>
<dbReference type="RefSeq" id="WP_377302505.1">
    <property type="nucleotide sequence ID" value="NZ_CP180191.1"/>
</dbReference>
<evidence type="ECO:0000256" key="3">
    <source>
        <dbReference type="ARBA" id="ARBA00023125"/>
    </source>
</evidence>
<keyword evidence="2" id="KW-0229">DNA integration</keyword>